<evidence type="ECO:0000313" key="2">
    <source>
        <dbReference type="Proteomes" id="UP000006793"/>
    </source>
</evidence>
<organism evidence="1 2">
    <name type="scientific">Thermodesulfatator indicus (strain DSM 15286 / JCM 11887 / CIR29812)</name>
    <dbReference type="NCBI Taxonomy" id="667014"/>
    <lineage>
        <taxon>Bacteria</taxon>
        <taxon>Pseudomonadati</taxon>
        <taxon>Thermodesulfobacteriota</taxon>
        <taxon>Thermodesulfobacteria</taxon>
        <taxon>Thermodesulfobacteriales</taxon>
        <taxon>Thermodesulfatatoraceae</taxon>
        <taxon>Thermodesulfatator</taxon>
    </lineage>
</organism>
<gene>
    <name evidence="1" type="ordered locus">Thein_0132</name>
</gene>
<keyword evidence="2" id="KW-1185">Reference proteome</keyword>
<dbReference type="PaxDb" id="667014-Thein_0132"/>
<dbReference type="EMBL" id="CP002683">
    <property type="protein sequence ID" value="AEH44017.1"/>
    <property type="molecule type" value="Genomic_DNA"/>
</dbReference>
<accession>F8A8X0</accession>
<proteinExistence type="predicted"/>
<reference evidence="2" key="1">
    <citation type="submission" date="2011-04" db="EMBL/GenBank/DDBJ databases">
        <title>The complete genome of Thermodesulfatator indicus DSM 15286.</title>
        <authorList>
            <person name="Lucas S."/>
            <person name="Copeland A."/>
            <person name="Lapidus A."/>
            <person name="Bruce D."/>
            <person name="Goodwin L."/>
            <person name="Pitluck S."/>
            <person name="Peters L."/>
            <person name="Kyrpides N."/>
            <person name="Mavromatis K."/>
            <person name="Pagani I."/>
            <person name="Ivanova N."/>
            <person name="Saunders L."/>
            <person name="Detter J.C."/>
            <person name="Tapia R."/>
            <person name="Han C."/>
            <person name="Land M."/>
            <person name="Hauser L."/>
            <person name="Markowitz V."/>
            <person name="Cheng J.-F."/>
            <person name="Hugenholtz P."/>
            <person name="Woyke T."/>
            <person name="Wu D."/>
            <person name="Spring S."/>
            <person name="Schroeder M."/>
            <person name="Brambilla E."/>
            <person name="Klenk H.-P."/>
            <person name="Eisen J.A."/>
        </authorList>
    </citation>
    <scope>NUCLEOTIDE SEQUENCE [LARGE SCALE GENOMIC DNA]</scope>
    <source>
        <strain evidence="2">DSM 15286 / JCM 11887 / CIR29812</strain>
    </source>
</reference>
<dbReference type="Proteomes" id="UP000006793">
    <property type="component" value="Chromosome"/>
</dbReference>
<sequence>MSEPQKPAPAQLFFSIFARDESIIEKVSQKLTDNLGPIDFKSPLIPFDWTDYYEKEFGKDLVRRFIFFERLIPQEKIVPIKHLAWKLEKLFSKGNKRQVNIDPGYLLLERLVLVTFKNFSHRLYLGDYVYGEVTMIYTKGDFKSLPWTYPDYASEEVRALFREARKRYQEKLKLCL</sequence>
<dbReference type="HOGENOM" id="CLU_114103_0_0_0"/>
<protein>
    <submittedName>
        <fullName evidence="1">GTP-binding protein</fullName>
    </submittedName>
</protein>
<evidence type="ECO:0000313" key="1">
    <source>
        <dbReference type="EMBL" id="AEH44017.1"/>
    </source>
</evidence>
<dbReference type="KEGG" id="tid:Thein_0132"/>
<dbReference type="InterPro" id="IPR025529">
    <property type="entry name" value="DUF4416"/>
</dbReference>
<dbReference type="RefSeq" id="WP_013906764.1">
    <property type="nucleotide sequence ID" value="NC_015681.1"/>
</dbReference>
<dbReference type="OrthoDB" id="9788989at2"/>
<dbReference type="STRING" id="667014.Thein_0132"/>
<dbReference type="InParanoid" id="F8A8X0"/>
<dbReference type="AlphaFoldDB" id="F8A8X0"/>
<reference evidence="1 2" key="2">
    <citation type="journal article" date="2012" name="Stand. Genomic Sci.">
        <title>Complete genome sequence of the thermophilic sulfate-reducing ocean bacterium Thermodesulfatator indicus type strain (CIR29812(T)).</title>
        <authorList>
            <person name="Anderson I."/>
            <person name="Saunders E."/>
            <person name="Lapidus A."/>
            <person name="Nolan M."/>
            <person name="Lucas S."/>
            <person name="Tice H."/>
            <person name="Del Rio T.G."/>
            <person name="Cheng J.F."/>
            <person name="Han C."/>
            <person name="Tapia R."/>
            <person name="Goodwin L.A."/>
            <person name="Pitluck S."/>
            <person name="Liolios K."/>
            <person name="Mavromatis K."/>
            <person name="Pagani I."/>
            <person name="Ivanova N."/>
            <person name="Mikhailova N."/>
            <person name="Pati A."/>
            <person name="Chen A."/>
            <person name="Palaniappan K."/>
            <person name="Land M."/>
            <person name="Hauser L."/>
            <person name="Jeffries C.D."/>
            <person name="Chang Y.J."/>
            <person name="Brambilla E.M."/>
            <person name="Rohde M."/>
            <person name="Spring S."/>
            <person name="Goker M."/>
            <person name="Detter J.C."/>
            <person name="Woyke T."/>
            <person name="Bristow J."/>
            <person name="Eisen J.A."/>
            <person name="Markowitz V."/>
            <person name="Hugenholtz P."/>
            <person name="Kyrpides N.C."/>
            <person name="Klenk H.P."/>
        </authorList>
    </citation>
    <scope>NUCLEOTIDE SEQUENCE [LARGE SCALE GENOMIC DNA]</scope>
    <source>
        <strain evidence="2">DSM 15286 / JCM 11887 / CIR29812</strain>
    </source>
</reference>
<dbReference type="Pfam" id="PF14385">
    <property type="entry name" value="DUF4416"/>
    <property type="match status" value="1"/>
</dbReference>
<dbReference type="eggNOG" id="ENOG5032RQK">
    <property type="taxonomic scope" value="Bacteria"/>
</dbReference>
<name>F8A8X0_THEID</name>